<comment type="catalytic activity">
    <reaction evidence="5">
        <text>a 2'-deoxycytidine in DNA + S-adenosyl-L-methionine = a 5-methyl-2'-deoxycytidine in DNA + S-adenosyl-L-homocysteine + H(+)</text>
        <dbReference type="Rhea" id="RHEA:13681"/>
        <dbReference type="Rhea" id="RHEA-COMP:11369"/>
        <dbReference type="Rhea" id="RHEA-COMP:11370"/>
        <dbReference type="ChEBI" id="CHEBI:15378"/>
        <dbReference type="ChEBI" id="CHEBI:57856"/>
        <dbReference type="ChEBI" id="CHEBI:59789"/>
        <dbReference type="ChEBI" id="CHEBI:85452"/>
        <dbReference type="ChEBI" id="CHEBI:85454"/>
        <dbReference type="EC" id="2.1.1.37"/>
    </reaction>
</comment>
<accession>F4L078</accession>
<dbReference type="AlphaFoldDB" id="F4L078"/>
<reference evidence="6 7" key="1">
    <citation type="journal article" date="2011" name="Stand. Genomic Sci.">
        <title>Complete genome sequence of Haliscomenobacter hydrossis type strain (O).</title>
        <authorList>
            <consortium name="US DOE Joint Genome Institute (JGI-PGF)"/>
            <person name="Daligault H."/>
            <person name="Lapidus A."/>
            <person name="Zeytun A."/>
            <person name="Nolan M."/>
            <person name="Lucas S."/>
            <person name="Del Rio T.G."/>
            <person name="Tice H."/>
            <person name="Cheng J.F."/>
            <person name="Tapia R."/>
            <person name="Han C."/>
            <person name="Goodwin L."/>
            <person name="Pitluck S."/>
            <person name="Liolios K."/>
            <person name="Pagani I."/>
            <person name="Ivanova N."/>
            <person name="Huntemann M."/>
            <person name="Mavromatis K."/>
            <person name="Mikhailova N."/>
            <person name="Pati A."/>
            <person name="Chen A."/>
            <person name="Palaniappan K."/>
            <person name="Land M."/>
            <person name="Hauser L."/>
            <person name="Brambilla E.M."/>
            <person name="Rohde M."/>
            <person name="Verbarg S."/>
            <person name="Goker M."/>
            <person name="Bristow J."/>
            <person name="Eisen J.A."/>
            <person name="Markowitz V."/>
            <person name="Hugenholtz P."/>
            <person name="Kyrpides N.C."/>
            <person name="Klenk H.P."/>
            <person name="Woyke T."/>
        </authorList>
    </citation>
    <scope>NUCLEOTIDE SEQUENCE [LARGE SCALE GENOMIC DNA]</scope>
    <source>
        <strain evidence="7">ATCC 27775 / DSM 1100 / LMG 10767 / O</strain>
    </source>
</reference>
<dbReference type="KEGG" id="hhy:Halhy_5928"/>
<dbReference type="eggNOG" id="COG0270">
    <property type="taxonomic scope" value="Bacteria"/>
</dbReference>
<dbReference type="GO" id="GO:0003886">
    <property type="term" value="F:DNA (cytosine-5-)-methyltransferase activity"/>
    <property type="evidence" value="ECO:0007669"/>
    <property type="project" value="UniProtKB-EC"/>
</dbReference>
<organism evidence="6 7">
    <name type="scientific">Haliscomenobacter hydrossis (strain ATCC 27775 / DSM 1100 / LMG 10767 / O)</name>
    <dbReference type="NCBI Taxonomy" id="760192"/>
    <lineage>
        <taxon>Bacteria</taxon>
        <taxon>Pseudomonadati</taxon>
        <taxon>Bacteroidota</taxon>
        <taxon>Saprospiria</taxon>
        <taxon>Saprospirales</taxon>
        <taxon>Haliscomenobacteraceae</taxon>
        <taxon>Haliscomenobacter</taxon>
    </lineage>
</organism>
<dbReference type="RefSeq" id="WP_013768279.1">
    <property type="nucleotide sequence ID" value="NC_015510.1"/>
</dbReference>
<dbReference type="Gene3D" id="3.40.50.150">
    <property type="entry name" value="Vaccinia Virus protein VP39"/>
    <property type="match status" value="1"/>
</dbReference>
<sequence length="246" mass="27643">MEVKPRLLDLFCKQGGCSMGYHRAGFDVVGVDKDPQPNYPFEFHQADALEYLATHGHLFDIIHASPPCQGYSRSTAQFRLAGKEYADLMAPTRLLLNQIGKPYIIENVPISPMRADLKLCGRMFDLKVVRWRWFELSGVFCMNPGKPTIQRGIVKSGNAVSVFGKGAYRKSSSDAHPVFDQGSVKSTWAYAMGIDWMDCEGMREAIPPAYTEWIGNQILNQVKASINESHFHIRGPIIKHDVENHA</sequence>
<dbReference type="InterPro" id="IPR018117">
    <property type="entry name" value="C5_DNA_meth_AS"/>
</dbReference>
<dbReference type="SUPFAM" id="SSF53335">
    <property type="entry name" value="S-adenosyl-L-methionine-dependent methyltransferases"/>
    <property type="match status" value="1"/>
</dbReference>
<name>F4L078_HALH1</name>
<keyword evidence="4" id="KW-0680">Restriction system</keyword>
<dbReference type="InterPro" id="IPR029063">
    <property type="entry name" value="SAM-dependent_MTases_sf"/>
</dbReference>
<dbReference type="GO" id="GO:0009307">
    <property type="term" value="P:DNA restriction-modification system"/>
    <property type="evidence" value="ECO:0007669"/>
    <property type="project" value="UniProtKB-KW"/>
</dbReference>
<dbReference type="OrthoDB" id="9813719at2"/>
<dbReference type="InterPro" id="IPR001525">
    <property type="entry name" value="C5_MeTfrase"/>
</dbReference>
<evidence type="ECO:0000313" key="6">
    <source>
        <dbReference type="EMBL" id="AEE53751.1"/>
    </source>
</evidence>
<evidence type="ECO:0000313" key="7">
    <source>
        <dbReference type="Proteomes" id="UP000008461"/>
    </source>
</evidence>
<proteinExistence type="predicted"/>
<reference key="2">
    <citation type="submission" date="2011-04" db="EMBL/GenBank/DDBJ databases">
        <title>Complete sequence of chromosome of Haliscomenobacter hydrossis DSM 1100.</title>
        <authorList>
            <consortium name="US DOE Joint Genome Institute (JGI-PGF)"/>
            <person name="Lucas S."/>
            <person name="Han J."/>
            <person name="Lapidus A."/>
            <person name="Bruce D."/>
            <person name="Goodwin L."/>
            <person name="Pitluck S."/>
            <person name="Peters L."/>
            <person name="Kyrpides N."/>
            <person name="Mavromatis K."/>
            <person name="Ivanova N."/>
            <person name="Ovchinnikova G."/>
            <person name="Pagani I."/>
            <person name="Daligault H."/>
            <person name="Detter J.C."/>
            <person name="Han C."/>
            <person name="Land M."/>
            <person name="Hauser L."/>
            <person name="Markowitz V."/>
            <person name="Cheng J.-F."/>
            <person name="Hugenholtz P."/>
            <person name="Woyke T."/>
            <person name="Wu D."/>
            <person name="Verbarg S."/>
            <person name="Frueling A."/>
            <person name="Brambilla E."/>
            <person name="Klenk H.-P."/>
            <person name="Eisen J.A."/>
        </authorList>
    </citation>
    <scope>NUCLEOTIDE SEQUENCE</scope>
    <source>
        <strain>DSM 1100</strain>
    </source>
</reference>
<dbReference type="PROSITE" id="PS00094">
    <property type="entry name" value="C5_MTASE_1"/>
    <property type="match status" value="1"/>
</dbReference>
<protein>
    <submittedName>
        <fullName evidence="6">Uncharacterized protein</fullName>
    </submittedName>
</protein>
<evidence type="ECO:0000256" key="4">
    <source>
        <dbReference type="ARBA" id="ARBA00022747"/>
    </source>
</evidence>
<dbReference type="GO" id="GO:0032259">
    <property type="term" value="P:methylation"/>
    <property type="evidence" value="ECO:0007669"/>
    <property type="project" value="UniProtKB-KW"/>
</dbReference>
<dbReference type="HOGENOM" id="CLU_109750_0_0_10"/>
<keyword evidence="1" id="KW-0489">Methyltransferase</keyword>
<evidence type="ECO:0000256" key="1">
    <source>
        <dbReference type="ARBA" id="ARBA00022603"/>
    </source>
</evidence>
<dbReference type="EMBL" id="CP002691">
    <property type="protein sequence ID" value="AEE53751.1"/>
    <property type="molecule type" value="Genomic_DNA"/>
</dbReference>
<evidence type="ECO:0000256" key="2">
    <source>
        <dbReference type="ARBA" id="ARBA00022679"/>
    </source>
</evidence>
<keyword evidence="3" id="KW-0949">S-adenosyl-L-methionine</keyword>
<evidence type="ECO:0000256" key="3">
    <source>
        <dbReference type="ARBA" id="ARBA00022691"/>
    </source>
</evidence>
<dbReference type="STRING" id="760192.Halhy_5928"/>
<dbReference type="Proteomes" id="UP000008461">
    <property type="component" value="Chromosome"/>
</dbReference>
<evidence type="ECO:0000256" key="5">
    <source>
        <dbReference type="ARBA" id="ARBA00047422"/>
    </source>
</evidence>
<gene>
    <name evidence="6" type="ordered locus">Halhy_5928</name>
</gene>
<dbReference type="Pfam" id="PF00145">
    <property type="entry name" value="DNA_methylase"/>
    <property type="match status" value="1"/>
</dbReference>
<keyword evidence="7" id="KW-1185">Reference proteome</keyword>
<keyword evidence="2" id="KW-0808">Transferase</keyword>